<feature type="transmembrane region" description="Helical" evidence="1">
    <location>
        <begin position="9"/>
        <end position="34"/>
    </location>
</feature>
<gene>
    <name evidence="2" type="ORF">GCM10011498_08870</name>
</gene>
<organism evidence="2 3">
    <name type="scientific">Neptunicoccus cionae</name>
    <dbReference type="NCBI Taxonomy" id="2035344"/>
    <lineage>
        <taxon>Bacteria</taxon>
        <taxon>Pseudomonadati</taxon>
        <taxon>Pseudomonadota</taxon>
        <taxon>Alphaproteobacteria</taxon>
        <taxon>Rhodobacterales</taxon>
        <taxon>Paracoccaceae</taxon>
        <taxon>Neptunicoccus</taxon>
    </lineage>
</organism>
<keyword evidence="1" id="KW-1133">Transmembrane helix</keyword>
<protein>
    <submittedName>
        <fullName evidence="2">Uncharacterized protein</fullName>
    </submittedName>
</protein>
<keyword evidence="3" id="KW-1185">Reference proteome</keyword>
<dbReference type="EMBL" id="BMKA01000001">
    <property type="protein sequence ID" value="GGA10954.1"/>
    <property type="molecule type" value="Genomic_DNA"/>
</dbReference>
<feature type="transmembrane region" description="Helical" evidence="1">
    <location>
        <begin position="40"/>
        <end position="60"/>
    </location>
</feature>
<evidence type="ECO:0000313" key="2">
    <source>
        <dbReference type="EMBL" id="GGA10954.1"/>
    </source>
</evidence>
<name>A0A916QVQ4_9RHOB</name>
<sequence>MRDNLMGGLLAFGIAAPVVVVCCGGGLALLVAVFGGIGAWLSGFGVVSIALVTALTFLVVREVRRAAKRRATTEHRTDRKNPT</sequence>
<dbReference type="RefSeq" id="WP_188671279.1">
    <property type="nucleotide sequence ID" value="NZ_BMKA01000001.1"/>
</dbReference>
<proteinExistence type="predicted"/>
<dbReference type="Proteomes" id="UP000628017">
    <property type="component" value="Unassembled WGS sequence"/>
</dbReference>
<keyword evidence="1" id="KW-0472">Membrane</keyword>
<reference evidence="2" key="2">
    <citation type="submission" date="2020-09" db="EMBL/GenBank/DDBJ databases">
        <authorList>
            <person name="Sun Q."/>
            <person name="Zhou Y."/>
        </authorList>
    </citation>
    <scope>NUCLEOTIDE SEQUENCE</scope>
    <source>
        <strain evidence="2">CGMCC 1.15880</strain>
    </source>
</reference>
<evidence type="ECO:0000256" key="1">
    <source>
        <dbReference type="SAM" id="Phobius"/>
    </source>
</evidence>
<dbReference type="AlphaFoldDB" id="A0A916QVQ4"/>
<keyword evidence="1" id="KW-0812">Transmembrane</keyword>
<accession>A0A916QVQ4</accession>
<reference evidence="2" key="1">
    <citation type="journal article" date="2014" name="Int. J. Syst. Evol. Microbiol.">
        <title>Complete genome sequence of Corynebacterium casei LMG S-19264T (=DSM 44701T), isolated from a smear-ripened cheese.</title>
        <authorList>
            <consortium name="US DOE Joint Genome Institute (JGI-PGF)"/>
            <person name="Walter F."/>
            <person name="Albersmeier A."/>
            <person name="Kalinowski J."/>
            <person name="Ruckert C."/>
        </authorList>
    </citation>
    <scope>NUCLEOTIDE SEQUENCE</scope>
    <source>
        <strain evidence="2">CGMCC 1.15880</strain>
    </source>
</reference>
<comment type="caution">
    <text evidence="2">The sequence shown here is derived from an EMBL/GenBank/DDBJ whole genome shotgun (WGS) entry which is preliminary data.</text>
</comment>
<evidence type="ECO:0000313" key="3">
    <source>
        <dbReference type="Proteomes" id="UP000628017"/>
    </source>
</evidence>